<comment type="caution">
    <text evidence="1">The sequence shown here is derived from an EMBL/GenBank/DDBJ whole genome shotgun (WGS) entry which is preliminary data.</text>
</comment>
<reference evidence="1 2" key="1">
    <citation type="journal article" date="2018" name="Biotechnol. Adv.">
        <title>Improved genomic resources and new bioinformatic workflow for the carcinogenic parasite Clonorchis sinensis: Biotechnological implications.</title>
        <authorList>
            <person name="Wang D."/>
            <person name="Korhonen P.K."/>
            <person name="Gasser R.B."/>
            <person name="Young N.D."/>
        </authorList>
    </citation>
    <scope>NUCLEOTIDE SEQUENCE [LARGE SCALE GENOMIC DNA]</scope>
    <source>
        <strain evidence="1">Cs-k2</strain>
    </source>
</reference>
<sequence length="104" mass="11091">MSKPASNSTGLGVIPMFPIFYHLKPITNKREPQHNSLPVLLTGTEINFISLADEVTQGLGRELTDRKILGSNPTSDSRLPLSRLGQPGSISVVVLPSGGMAVKP</sequence>
<dbReference type="OrthoDB" id="10051416at2759"/>
<keyword evidence="2" id="KW-1185">Reference proteome</keyword>
<evidence type="ECO:0000313" key="2">
    <source>
        <dbReference type="Proteomes" id="UP000286415"/>
    </source>
</evidence>
<protein>
    <submittedName>
        <fullName evidence="1">Uncharacterized protein</fullName>
    </submittedName>
</protein>
<accession>A0A419Q461</accession>
<proteinExistence type="predicted"/>
<reference evidence="1 2" key="2">
    <citation type="journal article" date="2021" name="Genomics">
        <title>High-quality reference genome for Clonorchis sinensis.</title>
        <authorList>
            <person name="Young N.D."/>
            <person name="Stroehlein A.J."/>
            <person name="Kinkar L."/>
            <person name="Wang T."/>
            <person name="Sohn W.M."/>
            <person name="Chang B.C.H."/>
            <person name="Kaur P."/>
            <person name="Weisz D."/>
            <person name="Dudchenko O."/>
            <person name="Aiden E.L."/>
            <person name="Korhonen P.K."/>
            <person name="Gasser R.B."/>
        </authorList>
    </citation>
    <scope>NUCLEOTIDE SEQUENCE [LARGE SCALE GENOMIC DNA]</scope>
    <source>
        <strain evidence="1">Cs-k2</strain>
    </source>
</reference>
<name>A0A419Q461_CLOSI</name>
<evidence type="ECO:0000313" key="1">
    <source>
        <dbReference type="EMBL" id="KAG5451293.1"/>
    </source>
</evidence>
<dbReference type="EMBL" id="NIRI02000042">
    <property type="protein sequence ID" value="KAG5451293.1"/>
    <property type="molecule type" value="Genomic_DNA"/>
</dbReference>
<gene>
    <name evidence="1" type="ORF">CSKR_106578</name>
</gene>
<organism evidence="1 2">
    <name type="scientific">Clonorchis sinensis</name>
    <name type="common">Chinese liver fluke</name>
    <dbReference type="NCBI Taxonomy" id="79923"/>
    <lineage>
        <taxon>Eukaryota</taxon>
        <taxon>Metazoa</taxon>
        <taxon>Spiralia</taxon>
        <taxon>Lophotrochozoa</taxon>
        <taxon>Platyhelminthes</taxon>
        <taxon>Trematoda</taxon>
        <taxon>Digenea</taxon>
        <taxon>Opisthorchiida</taxon>
        <taxon>Opisthorchiata</taxon>
        <taxon>Opisthorchiidae</taxon>
        <taxon>Clonorchis</taxon>
    </lineage>
</organism>
<dbReference type="AlphaFoldDB" id="A0A419Q461"/>
<dbReference type="Proteomes" id="UP000286415">
    <property type="component" value="Unassembled WGS sequence"/>
</dbReference>
<dbReference type="InParanoid" id="A0A419Q461"/>